<keyword evidence="10" id="KW-0169">Cobalamin biosynthesis</keyword>
<dbReference type="InterPro" id="IPR027417">
    <property type="entry name" value="P-loop_NTPase"/>
</dbReference>
<evidence type="ECO:0000256" key="1">
    <source>
        <dbReference type="ARBA" id="ARBA00000312"/>
    </source>
</evidence>
<reference evidence="20" key="1">
    <citation type="submission" date="2024-05" db="EMBL/GenBank/DDBJ databases">
        <title>Planctomycetes of the genus Singulisphaera possess chitinolytic capabilities.</title>
        <authorList>
            <person name="Ivanova A."/>
        </authorList>
    </citation>
    <scope>NUCLEOTIDE SEQUENCE</scope>
    <source>
        <strain evidence="20">Ch08T</strain>
    </source>
</reference>
<dbReference type="CDD" id="cd00544">
    <property type="entry name" value="CobU"/>
    <property type="match status" value="1"/>
</dbReference>
<keyword evidence="20" id="KW-0548">Nucleotidyltransferase</keyword>
<evidence type="ECO:0000256" key="3">
    <source>
        <dbReference type="ARBA" id="ARBA00001522"/>
    </source>
</evidence>
<keyword evidence="13 20" id="KW-0418">Kinase</keyword>
<dbReference type="PANTHER" id="PTHR34848">
    <property type="match status" value="1"/>
</dbReference>
<dbReference type="GO" id="GO:0009236">
    <property type="term" value="P:cobalamin biosynthetic process"/>
    <property type="evidence" value="ECO:0007669"/>
    <property type="project" value="UniProtKB-KW"/>
</dbReference>
<comment type="function">
    <text evidence="4">Catalyzes ATP-dependent phosphorylation of adenosylcobinamide and addition of GMP to adenosylcobinamide phosphate.</text>
</comment>
<comment type="catalytic activity">
    <reaction evidence="1">
        <text>adenosylcob(III)inamide + ATP = adenosylcob(III)inamide phosphate + ADP + H(+)</text>
        <dbReference type="Rhea" id="RHEA:15769"/>
        <dbReference type="ChEBI" id="CHEBI:2480"/>
        <dbReference type="ChEBI" id="CHEBI:15378"/>
        <dbReference type="ChEBI" id="CHEBI:30616"/>
        <dbReference type="ChEBI" id="CHEBI:58502"/>
        <dbReference type="ChEBI" id="CHEBI:456216"/>
        <dbReference type="EC" id="2.7.1.156"/>
    </reaction>
</comment>
<accession>A0AAU7CGE7</accession>
<dbReference type="PANTHER" id="PTHR34848:SF1">
    <property type="entry name" value="BIFUNCTIONAL ADENOSYLCOBALAMIN BIOSYNTHESIS PROTEIN COBU"/>
    <property type="match status" value="1"/>
</dbReference>
<comment type="pathway">
    <text evidence="5">Cofactor biosynthesis; adenosylcobalamin biosynthesis; adenosylcobalamin from cob(II)yrinate a,c-diamide: step 6/7.</text>
</comment>
<dbReference type="GO" id="GO:0005525">
    <property type="term" value="F:GTP binding"/>
    <property type="evidence" value="ECO:0007669"/>
    <property type="project" value="UniProtKB-KW"/>
</dbReference>
<evidence type="ECO:0000256" key="12">
    <source>
        <dbReference type="ARBA" id="ARBA00022741"/>
    </source>
</evidence>
<comment type="similarity">
    <text evidence="7">Belongs to the CobU/CobP family.</text>
</comment>
<dbReference type="GO" id="GO:0008820">
    <property type="term" value="F:cobinamide phosphate guanylyltransferase activity"/>
    <property type="evidence" value="ECO:0007669"/>
    <property type="project" value="UniProtKB-EC"/>
</dbReference>
<evidence type="ECO:0000256" key="8">
    <source>
        <dbReference type="ARBA" id="ARBA00012016"/>
    </source>
</evidence>
<comment type="catalytic activity">
    <reaction evidence="2">
        <text>adenosylcob(III)inamide phosphate + GTP + H(+) = adenosylcob(III)inamide-GDP + diphosphate</text>
        <dbReference type="Rhea" id="RHEA:22712"/>
        <dbReference type="ChEBI" id="CHEBI:15378"/>
        <dbReference type="ChEBI" id="CHEBI:33019"/>
        <dbReference type="ChEBI" id="CHEBI:37565"/>
        <dbReference type="ChEBI" id="CHEBI:58502"/>
        <dbReference type="ChEBI" id="CHEBI:60487"/>
        <dbReference type="EC" id="2.7.7.62"/>
    </reaction>
</comment>
<dbReference type="AlphaFoldDB" id="A0AAU7CGE7"/>
<dbReference type="Gene3D" id="3.40.50.300">
    <property type="entry name" value="P-loop containing nucleotide triphosphate hydrolases"/>
    <property type="match status" value="1"/>
</dbReference>
<dbReference type="InterPro" id="IPR003203">
    <property type="entry name" value="CobU/CobP"/>
</dbReference>
<organism evidence="20">
    <name type="scientific">Singulisphaera sp. Ch08</name>
    <dbReference type="NCBI Taxonomy" id="3120278"/>
    <lineage>
        <taxon>Bacteria</taxon>
        <taxon>Pseudomonadati</taxon>
        <taxon>Planctomycetota</taxon>
        <taxon>Planctomycetia</taxon>
        <taxon>Isosphaerales</taxon>
        <taxon>Isosphaeraceae</taxon>
        <taxon>Singulisphaera</taxon>
    </lineage>
</organism>
<evidence type="ECO:0000256" key="11">
    <source>
        <dbReference type="ARBA" id="ARBA00022679"/>
    </source>
</evidence>
<comment type="pathway">
    <text evidence="6">Cofactor biosynthesis; adenosylcobalamin biosynthesis; adenosylcobalamin from cob(II)yrinate a,c-diamide: step 5/7.</text>
</comment>
<gene>
    <name evidence="20" type="primary">cobU</name>
    <name evidence="20" type="ORF">V5E97_39985</name>
</gene>
<evidence type="ECO:0000256" key="10">
    <source>
        <dbReference type="ARBA" id="ARBA00022573"/>
    </source>
</evidence>
<evidence type="ECO:0000256" key="9">
    <source>
        <dbReference type="ARBA" id="ARBA00012523"/>
    </source>
</evidence>
<dbReference type="PIRSF" id="PIRSF006135">
    <property type="entry name" value="CobU"/>
    <property type="match status" value="1"/>
</dbReference>
<feature type="binding site" evidence="19">
    <location>
        <position position="63"/>
    </location>
    <ligand>
        <name>GTP</name>
        <dbReference type="ChEBI" id="CHEBI:37565"/>
    </ligand>
</feature>
<comment type="catalytic activity">
    <reaction evidence="3">
        <text>adenosylcob(III)inamide + GTP = adenosylcob(III)inamide phosphate + GDP + H(+)</text>
        <dbReference type="Rhea" id="RHEA:15765"/>
        <dbReference type="ChEBI" id="CHEBI:2480"/>
        <dbReference type="ChEBI" id="CHEBI:15378"/>
        <dbReference type="ChEBI" id="CHEBI:37565"/>
        <dbReference type="ChEBI" id="CHEBI:58189"/>
        <dbReference type="ChEBI" id="CHEBI:58502"/>
        <dbReference type="EC" id="2.7.1.156"/>
    </reaction>
</comment>
<keyword evidence="11 20" id="KW-0808">Transferase</keyword>
<dbReference type="SUPFAM" id="SSF52540">
    <property type="entry name" value="P-loop containing nucleoside triphosphate hydrolases"/>
    <property type="match status" value="1"/>
</dbReference>
<evidence type="ECO:0000256" key="15">
    <source>
        <dbReference type="ARBA" id="ARBA00023134"/>
    </source>
</evidence>
<evidence type="ECO:0000256" key="13">
    <source>
        <dbReference type="ARBA" id="ARBA00022777"/>
    </source>
</evidence>
<keyword evidence="15 19" id="KW-0342">GTP-binding</keyword>
<evidence type="ECO:0000256" key="17">
    <source>
        <dbReference type="ARBA" id="ARBA00030571"/>
    </source>
</evidence>
<dbReference type="GO" id="GO:0043752">
    <property type="term" value="F:adenosylcobinamide kinase activity"/>
    <property type="evidence" value="ECO:0007669"/>
    <property type="project" value="UniProtKB-EC"/>
</dbReference>
<feature type="binding site" evidence="19">
    <location>
        <begin position="9"/>
        <end position="16"/>
    </location>
    <ligand>
        <name>GTP</name>
        <dbReference type="ChEBI" id="CHEBI:37565"/>
    </ligand>
</feature>
<evidence type="ECO:0000256" key="6">
    <source>
        <dbReference type="ARBA" id="ARBA00005159"/>
    </source>
</evidence>
<name>A0AAU7CGE7_9BACT</name>
<feature type="binding site" evidence="19">
    <location>
        <begin position="33"/>
        <end position="35"/>
    </location>
    <ligand>
        <name>GTP</name>
        <dbReference type="ChEBI" id="CHEBI:37565"/>
    </ligand>
</feature>
<dbReference type="NCBIfam" id="NF004469">
    <property type="entry name" value="PRK05800.1"/>
    <property type="match status" value="1"/>
</dbReference>
<dbReference type="Pfam" id="PF02283">
    <property type="entry name" value="CobU"/>
    <property type="match status" value="1"/>
</dbReference>
<evidence type="ECO:0000256" key="16">
    <source>
        <dbReference type="ARBA" id="ARBA00029570"/>
    </source>
</evidence>
<sequence>MGESILVLGGIRSGKSRLAERLAAECSPVTYVATATREHDDPEMVARIERHQADRPEGWTTKEVPRDLEAVLPTIVATEGSVVIDCVTLWISNLLLGLGNGAALADSEILDAVVRAVRAGRGQARVIWVSNEVGASLVPTNALGRRFADLQGMANQRLAEECDAVHFCIAGLSIRLK</sequence>
<protein>
    <recommendedName>
        <fullName evidence="16">Adenosylcobinamide kinase</fullName>
        <ecNumber evidence="8">2.7.1.156</ecNumber>
        <ecNumber evidence="9">2.7.7.62</ecNumber>
    </recommendedName>
    <alternativeName>
        <fullName evidence="17">Adenosylcobinamide-phosphate guanylyltransferase</fullName>
    </alternativeName>
</protein>
<evidence type="ECO:0000256" key="4">
    <source>
        <dbReference type="ARBA" id="ARBA00003889"/>
    </source>
</evidence>
<dbReference type="EC" id="2.7.1.156" evidence="8"/>
<evidence type="ECO:0000256" key="14">
    <source>
        <dbReference type="ARBA" id="ARBA00022840"/>
    </source>
</evidence>
<dbReference type="EC" id="2.7.7.62" evidence="9"/>
<keyword evidence="14" id="KW-0067">ATP-binding</keyword>
<evidence type="ECO:0000256" key="5">
    <source>
        <dbReference type="ARBA" id="ARBA00004692"/>
    </source>
</evidence>
<evidence type="ECO:0000256" key="7">
    <source>
        <dbReference type="ARBA" id="ARBA00007490"/>
    </source>
</evidence>
<evidence type="ECO:0000256" key="19">
    <source>
        <dbReference type="PIRSR" id="PIRSR006135-2"/>
    </source>
</evidence>
<dbReference type="EMBL" id="CP155447">
    <property type="protein sequence ID" value="XBH04429.1"/>
    <property type="molecule type" value="Genomic_DNA"/>
</dbReference>
<evidence type="ECO:0000256" key="2">
    <source>
        <dbReference type="ARBA" id="ARBA00000711"/>
    </source>
</evidence>
<evidence type="ECO:0000256" key="18">
    <source>
        <dbReference type="PIRSR" id="PIRSR006135-1"/>
    </source>
</evidence>
<dbReference type="RefSeq" id="WP_406697191.1">
    <property type="nucleotide sequence ID" value="NZ_CP155447.1"/>
</dbReference>
<feature type="binding site" evidence="19">
    <location>
        <position position="85"/>
    </location>
    <ligand>
        <name>GTP</name>
        <dbReference type="ChEBI" id="CHEBI:37565"/>
    </ligand>
</feature>
<proteinExistence type="inferred from homology"/>
<dbReference type="GO" id="GO:0005524">
    <property type="term" value="F:ATP binding"/>
    <property type="evidence" value="ECO:0007669"/>
    <property type="project" value="UniProtKB-KW"/>
</dbReference>
<feature type="active site" description="GMP-histidine intermediate" evidence="18">
    <location>
        <position position="51"/>
    </location>
</feature>
<evidence type="ECO:0000313" key="20">
    <source>
        <dbReference type="EMBL" id="XBH04429.1"/>
    </source>
</evidence>
<keyword evidence="12 19" id="KW-0547">Nucleotide-binding</keyword>